<dbReference type="InterPro" id="IPR037293">
    <property type="entry name" value="Gal_Oxidase_central_sf"/>
</dbReference>
<evidence type="ECO:0000256" key="1">
    <source>
        <dbReference type="ARBA" id="ARBA00022729"/>
    </source>
</evidence>
<feature type="signal peptide" evidence="4">
    <location>
        <begin position="1"/>
        <end position="24"/>
    </location>
</feature>
<evidence type="ECO:0000259" key="5">
    <source>
        <dbReference type="PROSITE" id="PS50022"/>
    </source>
</evidence>
<evidence type="ECO:0000256" key="3">
    <source>
        <dbReference type="SAM" id="MobiDB-lite"/>
    </source>
</evidence>
<protein>
    <submittedName>
        <fullName evidence="6">DUF1929 domain-containing protein</fullName>
    </submittedName>
</protein>
<dbReference type="Gene3D" id="2.60.120.260">
    <property type="entry name" value="Galactose-binding domain-like"/>
    <property type="match status" value="1"/>
</dbReference>
<sequence length="1229" mass="131796">MGNNYSYFIALLTFLVFSIFNGNAQDPSQVGSWGNVIPFDIVPVAVANLPDGRIITWSSKYHDDFGGGDGFTFTQIFDPSLGTEGTVLPRTATQTNHDMFCPGINNLADGRILAAGGSSSERVSLYDPNTGIWTRADDMIVPRGYQGNVTLATGAVFTLGGSWSGGIGGKHAEIYSSETGWIALPSIQGELLMDGNDNILDEPDPSQRFYRGDNHAWLWAAPNGKVFHAGPGTDMHWLDVSDINNPTVQNLGARTGDVYSMKGTSVMYDIGKLLKVGGSRTYSSGTPASDKTFIIDINNETPLVTEVSGFQRARTMHNSVVLPDGKVLVTGGLSTAEVFSDLGARFVGEIFDPVTNSWSDTAPMQIPRTYHSVSILLPDGRVFVGGGGLCGDSPGCDNHLDAEIYSPPYLFGPGGGLAARPTIQAPDNVDYNSTMPVTGSPGITEFSFIRLSSATHSTNNEQRRIPLSFTSNQGTYNVEVPNRELLPPGYYMLFALDTNGVPSVAEHVKVGSAISIGNSPNLVLNLKFDEGSGIDVADSSNFGNDATMVERDNDKNPIPVTQSYWTADGLFGSAMEMDGKEFESNSIVEVPYSASMASIKDEMTVMAWVYRDEIEKNVAILAHDYPKLFFGFHNSLYKLEFPTSTGSSVNCYVGYSPASKWVHVAATFNGQVGRLFANGIEICTDSATGEITLETSQQYQSSFTTSGFYDDRQPQSLSGITDELDGRIDELRVYNKALSASEITSFYEIGKQQGNPEVVVCPPNTITAEYRIGSGGTWQSGNIVNAEEGQEVYIRANVPSGEEYFVTLPFRDQNRFSSVVDFPNFEDTSAYKIDTFINGGNGLIAQNNTGLYALTTSSGCIATIDLRLSGGCQNEVIQEYRINGVWQSGLSEITVEEGDDVMLSILPNGLGVTITLPNGSQVGDNYSLGSVTTADAGVYALTSDEGCTKYLTINVRSSVSCVDVIPIYTVNGVEGSGEQEITVNEGDGINLAISIPGIDFSVSDPDGNTLPGSAATGFEIENITTTQEGVYTLTTPLPPLITTINFADSSNPRHDPELAIDGSDATFWHTKWENGIDQLPHEIQFDLGTSVLVEGLTYLPRQDGVLNGTIASYEIYVSENDTDWGSAVSSGTWGANSSLKTVSFTPKQGRYVRLRALSEVNGNPWTSAAEVEIVVSDSSLNCTDLLTINVTAPPQGSLLQVSGTGRTVSSFAPSDQDFGSGEVQDSGST</sequence>
<dbReference type="GO" id="GO:0005975">
    <property type="term" value="P:carbohydrate metabolic process"/>
    <property type="evidence" value="ECO:0007669"/>
    <property type="project" value="UniProtKB-ARBA"/>
</dbReference>
<dbReference type="InterPro" id="IPR013320">
    <property type="entry name" value="ConA-like_dom_sf"/>
</dbReference>
<keyword evidence="7" id="KW-1185">Reference proteome</keyword>
<dbReference type="AlphaFoldDB" id="A0A967AWJ3"/>
<name>A0A967AWJ3_9FLAO</name>
<dbReference type="EMBL" id="VIKU02000007">
    <property type="protein sequence ID" value="NHF61237.1"/>
    <property type="molecule type" value="Genomic_DNA"/>
</dbReference>
<dbReference type="InterPro" id="IPR006558">
    <property type="entry name" value="LamG-like"/>
</dbReference>
<dbReference type="GO" id="GO:0004553">
    <property type="term" value="F:hydrolase activity, hydrolyzing O-glycosyl compounds"/>
    <property type="evidence" value="ECO:0007669"/>
    <property type="project" value="UniProtKB-ARBA"/>
</dbReference>
<dbReference type="SMART" id="SM00612">
    <property type="entry name" value="Kelch"/>
    <property type="match status" value="2"/>
</dbReference>
<dbReference type="RefSeq" id="WP_152575741.1">
    <property type="nucleotide sequence ID" value="NZ_VIKU02000007.1"/>
</dbReference>
<dbReference type="Gene3D" id="2.130.10.80">
    <property type="entry name" value="Galactose oxidase/kelch, beta-propeller"/>
    <property type="match status" value="1"/>
</dbReference>
<evidence type="ECO:0000256" key="4">
    <source>
        <dbReference type="SAM" id="SignalP"/>
    </source>
</evidence>
<dbReference type="SMART" id="SM00231">
    <property type="entry name" value="FA58C"/>
    <property type="match status" value="1"/>
</dbReference>
<evidence type="ECO:0000256" key="2">
    <source>
        <dbReference type="ARBA" id="ARBA00023157"/>
    </source>
</evidence>
<dbReference type="SMART" id="SM00560">
    <property type="entry name" value="LamGL"/>
    <property type="match status" value="1"/>
</dbReference>
<organism evidence="6 7">
    <name type="scientific">Pelagihabitans pacificus</name>
    <dbReference type="NCBI Taxonomy" id="2696054"/>
    <lineage>
        <taxon>Bacteria</taxon>
        <taxon>Pseudomonadati</taxon>
        <taxon>Bacteroidota</taxon>
        <taxon>Flavobacteriia</taxon>
        <taxon>Flavobacteriales</taxon>
        <taxon>Flavobacteriaceae</taxon>
        <taxon>Pelagihabitans</taxon>
    </lineage>
</organism>
<feature type="chain" id="PRO_5036809889" evidence="4">
    <location>
        <begin position="25"/>
        <end position="1229"/>
    </location>
</feature>
<dbReference type="SUPFAM" id="SSF49899">
    <property type="entry name" value="Concanavalin A-like lectins/glucanases"/>
    <property type="match status" value="1"/>
</dbReference>
<reference evidence="6" key="1">
    <citation type="submission" date="2019-07" db="EMBL/GenBank/DDBJ databases">
        <authorList>
            <person name="De-Chao Zhang Q."/>
        </authorList>
    </citation>
    <scope>NUCLEOTIDE SEQUENCE</scope>
    <source>
        <strain evidence="6">TP-CH-4</strain>
    </source>
</reference>
<dbReference type="SUPFAM" id="SSF81296">
    <property type="entry name" value="E set domains"/>
    <property type="match status" value="1"/>
</dbReference>
<accession>A0A967AWJ3</accession>
<dbReference type="CDD" id="cd02851">
    <property type="entry name" value="E_set_GO_C"/>
    <property type="match status" value="1"/>
</dbReference>
<dbReference type="SUPFAM" id="SSF49785">
    <property type="entry name" value="Galactose-binding domain-like"/>
    <property type="match status" value="1"/>
</dbReference>
<dbReference type="InterPro" id="IPR015202">
    <property type="entry name" value="GO-like_E_set"/>
</dbReference>
<dbReference type="InterPro" id="IPR000421">
    <property type="entry name" value="FA58C"/>
</dbReference>
<feature type="domain" description="F5/8 type C" evidence="5">
    <location>
        <begin position="1023"/>
        <end position="1176"/>
    </location>
</feature>
<dbReference type="Pfam" id="PF09118">
    <property type="entry name" value="GO-like_E_set"/>
    <property type="match status" value="1"/>
</dbReference>
<feature type="non-terminal residue" evidence="6">
    <location>
        <position position="1229"/>
    </location>
</feature>
<dbReference type="PANTHER" id="PTHR32208">
    <property type="entry name" value="SECRETED PROTEIN-RELATED"/>
    <property type="match status" value="1"/>
</dbReference>
<keyword evidence="1 4" id="KW-0732">Signal</keyword>
<dbReference type="InterPro" id="IPR014756">
    <property type="entry name" value="Ig_E-set"/>
</dbReference>
<dbReference type="PROSITE" id="PS50022">
    <property type="entry name" value="FA58C_3"/>
    <property type="match status" value="1"/>
</dbReference>
<dbReference type="Gene3D" id="2.60.40.10">
    <property type="entry name" value="Immunoglobulins"/>
    <property type="match status" value="1"/>
</dbReference>
<dbReference type="InterPro" id="IPR011043">
    <property type="entry name" value="Gal_Oxase/kelch_b-propeller"/>
</dbReference>
<dbReference type="InterPro" id="IPR008979">
    <property type="entry name" value="Galactose-bd-like_sf"/>
</dbReference>
<evidence type="ECO:0000313" key="7">
    <source>
        <dbReference type="Proteomes" id="UP000707206"/>
    </source>
</evidence>
<dbReference type="InterPro" id="IPR013783">
    <property type="entry name" value="Ig-like_fold"/>
</dbReference>
<dbReference type="Proteomes" id="UP000707206">
    <property type="component" value="Unassembled WGS sequence"/>
</dbReference>
<feature type="region of interest" description="Disordered" evidence="3">
    <location>
        <begin position="1210"/>
        <end position="1229"/>
    </location>
</feature>
<dbReference type="SUPFAM" id="SSF50965">
    <property type="entry name" value="Galactose oxidase, central domain"/>
    <property type="match status" value="1"/>
</dbReference>
<reference evidence="6" key="2">
    <citation type="submission" date="2020-03" db="EMBL/GenBank/DDBJ databases">
        <title>Flavobacteriaceae bacterium strain TP-CH-4, a member of the family Flavobacteriaceae isolated from a deep-sea seamount.</title>
        <authorList>
            <person name="Zhang D.-C."/>
        </authorList>
    </citation>
    <scope>NUCLEOTIDE SEQUENCE</scope>
    <source>
        <strain evidence="6">TP-CH-4</strain>
    </source>
</reference>
<comment type="caution">
    <text evidence="6">The sequence shown here is derived from an EMBL/GenBank/DDBJ whole genome shotgun (WGS) entry which is preliminary data.</text>
</comment>
<evidence type="ECO:0000313" key="6">
    <source>
        <dbReference type="EMBL" id="NHF61237.1"/>
    </source>
</evidence>
<dbReference type="Pfam" id="PF13385">
    <property type="entry name" value="Laminin_G_3"/>
    <property type="match status" value="1"/>
</dbReference>
<gene>
    <name evidence="6" type="ORF">FK220_017930</name>
</gene>
<dbReference type="PANTHER" id="PTHR32208:SF56">
    <property type="entry name" value="GALACTOSE OXIDASE-RELATED"/>
    <property type="match status" value="1"/>
</dbReference>
<dbReference type="InterPro" id="IPR006652">
    <property type="entry name" value="Kelch_1"/>
</dbReference>
<keyword evidence="2" id="KW-1015">Disulfide bond</keyword>
<dbReference type="Gene3D" id="2.60.120.200">
    <property type="match status" value="1"/>
</dbReference>
<proteinExistence type="predicted"/>
<dbReference type="Pfam" id="PF00754">
    <property type="entry name" value="F5_F8_type_C"/>
    <property type="match status" value="1"/>
</dbReference>